<dbReference type="GO" id="GO:0006412">
    <property type="term" value="P:translation"/>
    <property type="evidence" value="ECO:0007669"/>
    <property type="project" value="InterPro"/>
</dbReference>
<gene>
    <name evidence="5" type="primary">orf163-b</name>
</gene>
<keyword evidence="2" id="KW-0689">Ribosomal protein</keyword>
<dbReference type="EMBL" id="DQ490951">
    <property type="protein sequence ID" value="ABE98701.1"/>
    <property type="molecule type" value="Genomic_DNA"/>
</dbReference>
<dbReference type="InterPro" id="IPR006032">
    <property type="entry name" value="Ribosomal_uS12"/>
</dbReference>
<evidence type="ECO:0000313" key="5">
    <source>
        <dbReference type="EMBL" id="ABE98701.1"/>
    </source>
</evidence>
<feature type="region of interest" description="Disordered" evidence="4">
    <location>
        <begin position="1"/>
        <end position="29"/>
    </location>
</feature>
<comment type="similarity">
    <text evidence="1">Belongs to the universal ribosomal protein uS12 family.</text>
</comment>
<dbReference type="InterPro" id="IPR012340">
    <property type="entry name" value="NA-bd_OB-fold"/>
</dbReference>
<reference evidence="5" key="1">
    <citation type="journal article" date="2007" name="Genetics">
        <title>Comparisons among two fertile and three male-sterile mitochondrial genomes of maize.</title>
        <authorList>
            <person name="Allen J.O."/>
            <person name="Fauron C.M."/>
            <person name="Minx P."/>
            <person name="Roark L."/>
            <person name="Oddiraju S."/>
            <person name="Lin G.N."/>
            <person name="Meyer L."/>
            <person name="Sun H."/>
            <person name="Kim K."/>
            <person name="Wang C."/>
            <person name="Du F."/>
            <person name="Xu D."/>
            <person name="Gibson M."/>
            <person name="Cifrese J."/>
            <person name="Clifton S.W."/>
            <person name="Newton K.J."/>
        </authorList>
    </citation>
    <scope>NUCLEOTIDE SEQUENCE</scope>
</reference>
<protein>
    <submittedName>
        <fullName evidence="5">Uncharacterized protein orf163-b</fullName>
    </submittedName>
</protein>
<dbReference type="PRINTS" id="PR01034">
    <property type="entry name" value="RIBOSOMALS12"/>
</dbReference>
<evidence type="ECO:0000256" key="2">
    <source>
        <dbReference type="ARBA" id="ARBA00022980"/>
    </source>
</evidence>
<dbReference type="PROSITE" id="PS00055">
    <property type="entry name" value="RIBOSOMAL_S12"/>
    <property type="match status" value="1"/>
</dbReference>
<dbReference type="CDD" id="cd03368">
    <property type="entry name" value="Ribosomal_S12"/>
    <property type="match status" value="1"/>
</dbReference>
<dbReference type="InterPro" id="IPR005679">
    <property type="entry name" value="Ribosomal_uS12_bac"/>
</dbReference>
<name>Q1KKH3_MAIZE</name>
<dbReference type="SUPFAM" id="SSF50249">
    <property type="entry name" value="Nucleic acid-binding proteins"/>
    <property type="match status" value="1"/>
</dbReference>
<dbReference type="Pfam" id="PF00164">
    <property type="entry name" value="Ribosom_S12_S23"/>
    <property type="match status" value="1"/>
</dbReference>
<dbReference type="GO" id="GO:0003735">
    <property type="term" value="F:structural constituent of ribosome"/>
    <property type="evidence" value="ECO:0007669"/>
    <property type="project" value="InterPro"/>
</dbReference>
<geneLocation type="mitochondrion" evidence="5"/>
<dbReference type="PANTHER" id="PTHR11652">
    <property type="entry name" value="30S RIBOSOMAL PROTEIN S12 FAMILY MEMBER"/>
    <property type="match status" value="1"/>
</dbReference>
<evidence type="ECO:0000256" key="1">
    <source>
        <dbReference type="ARBA" id="ARBA00005657"/>
    </source>
</evidence>
<organism evidence="5">
    <name type="scientific">Zea mays subsp. mays</name>
    <name type="common">maize</name>
    <dbReference type="NCBI Taxonomy" id="381124"/>
    <lineage>
        <taxon>Eukaryota</taxon>
        <taxon>Viridiplantae</taxon>
        <taxon>Streptophyta</taxon>
        <taxon>Embryophyta</taxon>
        <taxon>Tracheophyta</taxon>
        <taxon>Spermatophyta</taxon>
        <taxon>Magnoliopsida</taxon>
        <taxon>Liliopsida</taxon>
        <taxon>Poales</taxon>
        <taxon>Poaceae</taxon>
        <taxon>PACMAD clade</taxon>
        <taxon>Panicoideae</taxon>
        <taxon>Andropogonodae</taxon>
        <taxon>Andropogoneae</taxon>
        <taxon>Tripsacinae</taxon>
        <taxon>Zea</taxon>
    </lineage>
</organism>
<accession>Q1KKH3</accession>
<evidence type="ECO:0000256" key="4">
    <source>
        <dbReference type="SAM" id="MobiDB-lite"/>
    </source>
</evidence>
<keyword evidence="5" id="KW-0496">Mitochondrion</keyword>
<evidence type="ECO:0000256" key="3">
    <source>
        <dbReference type="ARBA" id="ARBA00023274"/>
    </source>
</evidence>
<proteinExistence type="inferred from homology"/>
<dbReference type="AlphaFoldDB" id="Q1KKH3"/>
<keyword evidence="3" id="KW-0687">Ribonucleoprotein</keyword>
<sequence length="163" mass="18460">MARKGNPISVRLDLNRSSDPSRFSEGDRESHRMGSVRLFLIFVCPPKGVRGRCRCPGRTRLLLTLEDHRKKPGTRACRERRTRGGRASDQCPQKQGVCLRVSTRTPKKPNSALRKIAKVRLSNRHDIFAHIPGEGHNSQEHSIVLVRGGRVKDSPGKRLLKWN</sequence>
<dbReference type="NCBIfam" id="TIGR00981">
    <property type="entry name" value="rpsL_bact"/>
    <property type="match status" value="1"/>
</dbReference>
<dbReference type="EMBL" id="DQ645536">
    <property type="protein sequence ID" value="ABF70941.1"/>
    <property type="molecule type" value="Genomic_DNA"/>
</dbReference>
<dbReference type="Gene3D" id="2.40.50.140">
    <property type="entry name" value="Nucleic acid-binding proteins"/>
    <property type="match status" value="1"/>
</dbReference>
<dbReference type="SMR" id="Q1KKH3"/>
<dbReference type="GO" id="GO:0015935">
    <property type="term" value="C:small ribosomal subunit"/>
    <property type="evidence" value="ECO:0007669"/>
    <property type="project" value="InterPro"/>
</dbReference>